<evidence type="ECO:0000256" key="1">
    <source>
        <dbReference type="SAM" id="MobiDB-lite"/>
    </source>
</evidence>
<proteinExistence type="predicted"/>
<sequence length="179" mass="20539">MADSVQEEEKKVLKEIPVIQDQGFFTHDTGDTYEGFFEAKKKDRNVKMHGPGVYTTAEGDVYTGTWDADRLGTTEEVSITFTDGAKYEGMLKDWCYTGSARYTYPDESMLVCDFVENSPVGNLRLIDPNCHIWLGKAELGYAWLQPINHYYNMLEKTKESKARKRKSKDMDEGSRSQKF</sequence>
<keyword evidence="3" id="KW-1185">Reference proteome</keyword>
<name>A0AAV1K3J1_9NEOP</name>
<reference evidence="2 3" key="1">
    <citation type="submission" date="2023-11" db="EMBL/GenBank/DDBJ databases">
        <authorList>
            <person name="Okamura Y."/>
        </authorList>
    </citation>
    <scope>NUCLEOTIDE SEQUENCE [LARGE SCALE GENOMIC DNA]</scope>
</reference>
<evidence type="ECO:0008006" key="4">
    <source>
        <dbReference type="Google" id="ProtNLM"/>
    </source>
</evidence>
<dbReference type="PANTHER" id="PTHR46917:SF1">
    <property type="entry name" value="MORN REPEAT-CONTAINING PROTEIN 2"/>
    <property type="match status" value="1"/>
</dbReference>
<feature type="region of interest" description="Disordered" evidence="1">
    <location>
        <begin position="159"/>
        <end position="179"/>
    </location>
</feature>
<dbReference type="InterPro" id="IPR052849">
    <property type="entry name" value="MORN_repeat_protein"/>
</dbReference>
<dbReference type="Gene3D" id="2.20.110.10">
    <property type="entry name" value="Histone H3 K4-specific methyltransferase SET7/9 N-terminal domain"/>
    <property type="match status" value="2"/>
</dbReference>
<dbReference type="Proteomes" id="UP001497472">
    <property type="component" value="Unassembled WGS sequence"/>
</dbReference>
<protein>
    <recommendedName>
        <fullName evidence="4">MORN repeat-containing protein 5</fullName>
    </recommendedName>
</protein>
<accession>A0AAV1K3J1</accession>
<dbReference type="AlphaFoldDB" id="A0AAV1K3J1"/>
<evidence type="ECO:0000313" key="2">
    <source>
        <dbReference type="EMBL" id="CAK1555677.1"/>
    </source>
</evidence>
<comment type="caution">
    <text evidence="2">The sequence shown here is derived from an EMBL/GenBank/DDBJ whole genome shotgun (WGS) entry which is preliminary data.</text>
</comment>
<gene>
    <name evidence="2" type="ORF">LNINA_LOCUS14477</name>
</gene>
<evidence type="ECO:0000313" key="3">
    <source>
        <dbReference type="Proteomes" id="UP001497472"/>
    </source>
</evidence>
<organism evidence="2 3">
    <name type="scientific">Leptosia nina</name>
    <dbReference type="NCBI Taxonomy" id="320188"/>
    <lineage>
        <taxon>Eukaryota</taxon>
        <taxon>Metazoa</taxon>
        <taxon>Ecdysozoa</taxon>
        <taxon>Arthropoda</taxon>
        <taxon>Hexapoda</taxon>
        <taxon>Insecta</taxon>
        <taxon>Pterygota</taxon>
        <taxon>Neoptera</taxon>
        <taxon>Endopterygota</taxon>
        <taxon>Lepidoptera</taxon>
        <taxon>Glossata</taxon>
        <taxon>Ditrysia</taxon>
        <taxon>Papilionoidea</taxon>
        <taxon>Pieridae</taxon>
        <taxon>Pierinae</taxon>
        <taxon>Leptosia</taxon>
    </lineage>
</organism>
<dbReference type="SUPFAM" id="SSF82185">
    <property type="entry name" value="Histone H3 K4-specific methyltransferase SET7/9 N-terminal domain"/>
    <property type="match status" value="1"/>
</dbReference>
<dbReference type="PANTHER" id="PTHR46917">
    <property type="entry name" value="MORN REPEAT-CONTAINING PROTEIN 2"/>
    <property type="match status" value="1"/>
</dbReference>
<feature type="compositionally biased region" description="Basic and acidic residues" evidence="1">
    <location>
        <begin position="168"/>
        <end position="179"/>
    </location>
</feature>
<dbReference type="EMBL" id="CAVLEF010000280">
    <property type="protein sequence ID" value="CAK1555677.1"/>
    <property type="molecule type" value="Genomic_DNA"/>
</dbReference>